<dbReference type="PANTHER" id="PTHR42985">
    <property type="entry name" value="SODIUM-COUPLED MONOCARBOXYLATE TRANSPORTER"/>
    <property type="match status" value="1"/>
</dbReference>
<evidence type="ECO:0000256" key="1">
    <source>
        <dbReference type="ARBA" id="ARBA00004651"/>
    </source>
</evidence>
<feature type="transmembrane region" description="Helical" evidence="12">
    <location>
        <begin position="369"/>
        <end position="386"/>
    </location>
</feature>
<evidence type="ECO:0000313" key="13">
    <source>
        <dbReference type="EMBL" id="MBK1856228.1"/>
    </source>
</evidence>
<feature type="transmembrane region" description="Helical" evidence="12">
    <location>
        <begin position="425"/>
        <end position="445"/>
    </location>
</feature>
<dbReference type="GO" id="GO:0006814">
    <property type="term" value="P:sodium ion transport"/>
    <property type="evidence" value="ECO:0007669"/>
    <property type="project" value="UniProtKB-KW"/>
</dbReference>
<evidence type="ECO:0000256" key="8">
    <source>
        <dbReference type="ARBA" id="ARBA00023065"/>
    </source>
</evidence>
<evidence type="ECO:0000256" key="2">
    <source>
        <dbReference type="ARBA" id="ARBA00006434"/>
    </source>
</evidence>
<keyword evidence="4" id="KW-1003">Cell membrane</keyword>
<keyword evidence="8" id="KW-0406">Ion transport</keyword>
<organism evidence="13 14">
    <name type="scientific">Oceaniferula flava</name>
    <dbReference type="NCBI Taxonomy" id="2800421"/>
    <lineage>
        <taxon>Bacteria</taxon>
        <taxon>Pseudomonadati</taxon>
        <taxon>Verrucomicrobiota</taxon>
        <taxon>Verrucomicrobiia</taxon>
        <taxon>Verrucomicrobiales</taxon>
        <taxon>Verrucomicrobiaceae</taxon>
        <taxon>Oceaniferula</taxon>
    </lineage>
</organism>
<dbReference type="Proteomes" id="UP000634206">
    <property type="component" value="Unassembled WGS sequence"/>
</dbReference>
<feature type="transmembrane region" description="Helical" evidence="12">
    <location>
        <begin position="398"/>
        <end position="418"/>
    </location>
</feature>
<feature type="transmembrane region" description="Helical" evidence="12">
    <location>
        <begin position="195"/>
        <end position="220"/>
    </location>
</feature>
<keyword evidence="6 12" id="KW-1133">Transmembrane helix</keyword>
<comment type="similarity">
    <text evidence="2 11">Belongs to the sodium:solute symporter (SSF) (TC 2.A.21) family.</text>
</comment>
<feature type="transmembrane region" description="Helical" evidence="12">
    <location>
        <begin position="547"/>
        <end position="568"/>
    </location>
</feature>
<dbReference type="RefSeq" id="WP_309490847.1">
    <property type="nucleotide sequence ID" value="NZ_JAENIG010000011.1"/>
</dbReference>
<dbReference type="Gene3D" id="1.20.1730.10">
    <property type="entry name" value="Sodium/glucose cotransporter"/>
    <property type="match status" value="1"/>
</dbReference>
<dbReference type="Pfam" id="PF00474">
    <property type="entry name" value="SSF"/>
    <property type="match status" value="1"/>
</dbReference>
<evidence type="ECO:0000256" key="9">
    <source>
        <dbReference type="ARBA" id="ARBA00023136"/>
    </source>
</evidence>
<keyword evidence="14" id="KW-1185">Reference proteome</keyword>
<dbReference type="GO" id="GO:0015293">
    <property type="term" value="F:symporter activity"/>
    <property type="evidence" value="ECO:0007669"/>
    <property type="project" value="TreeGrafter"/>
</dbReference>
<keyword evidence="10" id="KW-0739">Sodium transport</keyword>
<evidence type="ECO:0000256" key="6">
    <source>
        <dbReference type="ARBA" id="ARBA00022989"/>
    </source>
</evidence>
<dbReference type="CDD" id="cd11477">
    <property type="entry name" value="SLC5sbd_u1"/>
    <property type="match status" value="1"/>
</dbReference>
<protein>
    <submittedName>
        <fullName evidence="13">Na+:solute symporter</fullName>
    </submittedName>
</protein>
<feature type="transmembrane region" description="Helical" evidence="12">
    <location>
        <begin position="309"/>
        <end position="331"/>
    </location>
</feature>
<evidence type="ECO:0000256" key="10">
    <source>
        <dbReference type="ARBA" id="ARBA00023201"/>
    </source>
</evidence>
<accession>A0AAE2VA33</accession>
<reference evidence="13" key="1">
    <citation type="submission" date="2021-01" db="EMBL/GenBank/DDBJ databases">
        <title>Modified the classification status of verrucomicrobia.</title>
        <authorList>
            <person name="Feng X."/>
        </authorList>
    </citation>
    <scope>NUCLEOTIDE SEQUENCE</scope>
    <source>
        <strain evidence="13">5K15</strain>
    </source>
</reference>
<feature type="transmembrane region" description="Helical" evidence="12">
    <location>
        <begin position="240"/>
        <end position="264"/>
    </location>
</feature>
<keyword evidence="9 12" id="KW-0472">Membrane</keyword>
<feature type="transmembrane region" description="Helical" evidence="12">
    <location>
        <begin position="166"/>
        <end position="188"/>
    </location>
</feature>
<sequence>MHTADWTVLIAYLGGTVLMGILLGKLVKNSADLFSAGGESPWWASGLSAFMTMFSANTFVVWGSIAFGLGLVAVMINLMYGVAALLAGYFIASKWKGMGIATPAEYVRLRFGKGALHFYTWSMMVLRVIGTAAALYALAKILVALMPLGEGNPLRDPETGNLSLRYAILIFGSIVVLYTMIGGLWAVLMTDVLQFIILNLAVLFVVPLALGRVGGVSGFIADAPEGFFNLVNEAEGYTVFFLVGWAAIHFFMIGAEWAFVQRYLCVPTKKDARKSTYLFGILYLVSPILWLLPPMIYQVIDPGADPEQAYILSCKAVLPIGMVGLMLAAMFSATASMVSSQLNVFSGVLTNDIYKPLAKKTDSSSMVKAGRFFTIFLGALLIFIALEIEKFGQVKDLIISITSLMVVPLLAPSIWGLFSRRINGRAVWITGLSGFAIGAIIRFGFGENGWFESMTTANDWVVANASFLKTFVGVIFPVMVLGAIEIMSRGESEGWKAIAALTKQEDEAEHQRSTGSNPIAAKVVAWCLAVCSLMMFSLIAVNDSNSTVVLSIFGAILAVISGVILFVCRKSAATQLSQ</sequence>
<feature type="transmembrane region" description="Helical" evidence="12">
    <location>
        <begin position="519"/>
        <end position="541"/>
    </location>
</feature>
<feature type="transmembrane region" description="Helical" evidence="12">
    <location>
        <begin position="6"/>
        <end position="27"/>
    </location>
</feature>
<evidence type="ECO:0000256" key="5">
    <source>
        <dbReference type="ARBA" id="ARBA00022692"/>
    </source>
</evidence>
<dbReference type="InterPro" id="IPR001734">
    <property type="entry name" value="Na/solute_symporter"/>
</dbReference>
<comment type="subcellular location">
    <subcellularLocation>
        <location evidence="1">Cell membrane</location>
        <topology evidence="1">Multi-pass membrane protein</topology>
    </subcellularLocation>
</comment>
<dbReference type="GO" id="GO:0005886">
    <property type="term" value="C:plasma membrane"/>
    <property type="evidence" value="ECO:0007669"/>
    <property type="project" value="UniProtKB-SubCell"/>
</dbReference>
<name>A0AAE2VA33_9BACT</name>
<evidence type="ECO:0000256" key="11">
    <source>
        <dbReference type="RuleBase" id="RU362091"/>
    </source>
</evidence>
<evidence type="ECO:0000256" key="3">
    <source>
        <dbReference type="ARBA" id="ARBA00022448"/>
    </source>
</evidence>
<comment type="caution">
    <text evidence="13">The sequence shown here is derived from an EMBL/GenBank/DDBJ whole genome shotgun (WGS) entry which is preliminary data.</text>
</comment>
<dbReference type="InterPro" id="IPR051163">
    <property type="entry name" value="Sodium:Solute_Symporter_SSF"/>
</dbReference>
<feature type="transmembrane region" description="Helical" evidence="12">
    <location>
        <begin position="71"/>
        <end position="92"/>
    </location>
</feature>
<dbReference type="InterPro" id="IPR038377">
    <property type="entry name" value="Na/Glc_symporter_sf"/>
</dbReference>
<dbReference type="AlphaFoldDB" id="A0AAE2VA33"/>
<feature type="transmembrane region" description="Helical" evidence="12">
    <location>
        <begin position="118"/>
        <end position="146"/>
    </location>
</feature>
<keyword evidence="5 12" id="KW-0812">Transmembrane</keyword>
<keyword evidence="7" id="KW-0915">Sodium</keyword>
<dbReference type="PROSITE" id="PS50283">
    <property type="entry name" value="NA_SOLUT_SYMP_3"/>
    <property type="match status" value="1"/>
</dbReference>
<evidence type="ECO:0000256" key="12">
    <source>
        <dbReference type="SAM" id="Phobius"/>
    </source>
</evidence>
<proteinExistence type="inferred from homology"/>
<feature type="transmembrane region" description="Helical" evidence="12">
    <location>
        <begin position="276"/>
        <end position="297"/>
    </location>
</feature>
<dbReference type="EMBL" id="JAENIG010000011">
    <property type="protein sequence ID" value="MBK1856228.1"/>
    <property type="molecule type" value="Genomic_DNA"/>
</dbReference>
<feature type="transmembrane region" description="Helical" evidence="12">
    <location>
        <begin position="465"/>
        <end position="486"/>
    </location>
</feature>
<gene>
    <name evidence="13" type="ORF">JIN83_14750</name>
</gene>
<evidence type="ECO:0000256" key="7">
    <source>
        <dbReference type="ARBA" id="ARBA00023053"/>
    </source>
</evidence>
<evidence type="ECO:0000256" key="4">
    <source>
        <dbReference type="ARBA" id="ARBA00022475"/>
    </source>
</evidence>
<keyword evidence="3" id="KW-0813">Transport</keyword>
<dbReference type="PANTHER" id="PTHR42985:SF40">
    <property type="entry name" value="LD47995P-RELATED"/>
    <property type="match status" value="1"/>
</dbReference>
<evidence type="ECO:0000313" key="14">
    <source>
        <dbReference type="Proteomes" id="UP000634206"/>
    </source>
</evidence>